<dbReference type="InterPro" id="IPR044726">
    <property type="entry name" value="ABCC_6TM_D2"/>
</dbReference>
<dbReference type="InterPro" id="IPR017871">
    <property type="entry name" value="ABC_transporter-like_CS"/>
</dbReference>
<feature type="transmembrane region" description="Helical" evidence="9">
    <location>
        <begin position="204"/>
        <end position="223"/>
    </location>
</feature>
<dbReference type="InterPro" id="IPR003439">
    <property type="entry name" value="ABC_transporter-like_ATP-bd"/>
</dbReference>
<feature type="domain" description="ABC transmembrane type-1" evidence="11">
    <location>
        <begin position="96"/>
        <end position="322"/>
    </location>
</feature>
<proteinExistence type="predicted"/>
<name>A0AA38HQ14_9CUCU</name>
<evidence type="ECO:0000256" key="1">
    <source>
        <dbReference type="ARBA" id="ARBA00004141"/>
    </source>
</evidence>
<keyword evidence="2" id="KW-0813">Transport</keyword>
<dbReference type="CDD" id="cd18580">
    <property type="entry name" value="ABC_6TM_ABCC_D2"/>
    <property type="match status" value="1"/>
</dbReference>
<feature type="transmembrane region" description="Helical" evidence="9">
    <location>
        <begin position="711"/>
        <end position="733"/>
    </location>
</feature>
<sequence length="1244" mass="141369">MDYHQRSRTENSKGNINILAYIFCCWKLPKFVANLKKSFNEEGVYGTSRNHQSERLGNILEAAWEKEKSSKQPSLQRAIIKLFLVEFCVFSFIHCLCDIFVLIFQPYSLKKLLEYFSKESPVSQNEAYLYATLFVFLSALSEVSYEWSMFKGTVIGMKLRIACGCLIYKHCLKLQRRDLGSSTIGQVINLFSNDLKRLDNVCRYLPFLVLIVPVKIIIATYYFDVWYGHVTLTLLVPSIISSVLLYHISKKVSLLRMKIATRTDNRIRLISSAVRGILIIKMYVWEKAFIKFIETARRFEIAKIASVSRLRFLIASVKGFIGKGNFFFYFLACFLIDSPSTLGIFPLAIVLETLRINMTVFMPFALVDLADARISIQRVQNFLLCNKNSNEPPLHESSDRCIVTNPNFVIEAKDITAKWDTSSLYCTLRKINFKASTGEVVTFAGTTGSGKSSILYAILNEIHLLEGSIDIRGSISYSSQEPWIFTSTVRQNILFGQKMDEERYTKVIKVCCLEDDLKLLPYGDSTIVGDSGVALSGGQKTRLNLARAVYRDSDIYLLDDPLASVDSRVARHIFDECIKGFLKDKCVILVTHSLEYLKRCDRVYLVERGEVILDPTDDDLHSQFTCLELLTPELENSYEEPPRQKVIRDETKKELEGFSRMETYRGFFLEDGTWVYTAFVLLLSIIIQVLSNVFDYFILIWFDNRMVTRTVLIYLFGGFAAAIIVLILVRVWLYSKLCSHVSKTQHDKVLQRVMYESMNFFQMEPSGRILSAFSRDLAITDELFPTVVLNASLLFFMIVGALVLISVLNVWFTFATVLYIVVVCLISLVWLPHYHTINSLEQQSHRLPFTHFSSSLHGLTTIRAFSAQDSLIREFDHHQDQHSAYFYFNLVMQLVARFWVDVLSVLNVALVTYGYLLFGGSVSPIIVGMTITQSTMIIATSSVHMNQWSDIDNFLVSVHRLIAYGKSPPLHDVGINLPEKVPLDGNLEFRSVYLQYSPKASVLHNISFEVKSGETVGIVGRTGAGKSSLVSVLFRLYPFHGKVFVDGHDTKQMSVESLRSSMSIVPQHPILFPETVRKNLDPLQVYSDREIWDVLQAVELGSTVANLPSGLDTVVTDETASLSVGQKQLLCLGRALLRRNKIVVLDEATASIDLRTDRTIQSIIRTKFSGCTVLVIAHRLSTVMDADKVLVMDAGTVVEFDHAYTLLENKEGFLYNYVHVHCSEMEEGLRELARKSYAEKLKKC</sequence>
<dbReference type="Proteomes" id="UP001168821">
    <property type="component" value="Unassembled WGS sequence"/>
</dbReference>
<evidence type="ECO:0000313" key="12">
    <source>
        <dbReference type="EMBL" id="KAJ3640916.1"/>
    </source>
</evidence>
<organism evidence="12 13">
    <name type="scientific">Zophobas morio</name>
    <dbReference type="NCBI Taxonomy" id="2755281"/>
    <lineage>
        <taxon>Eukaryota</taxon>
        <taxon>Metazoa</taxon>
        <taxon>Ecdysozoa</taxon>
        <taxon>Arthropoda</taxon>
        <taxon>Hexapoda</taxon>
        <taxon>Insecta</taxon>
        <taxon>Pterygota</taxon>
        <taxon>Neoptera</taxon>
        <taxon>Endopterygota</taxon>
        <taxon>Coleoptera</taxon>
        <taxon>Polyphaga</taxon>
        <taxon>Cucujiformia</taxon>
        <taxon>Tenebrionidae</taxon>
        <taxon>Zophobas</taxon>
    </lineage>
</organism>
<feature type="transmembrane region" description="Helical" evidence="9">
    <location>
        <begin position="674"/>
        <end position="699"/>
    </location>
</feature>
<keyword evidence="8 9" id="KW-0472">Membrane</keyword>
<keyword evidence="4" id="KW-0677">Repeat</keyword>
<dbReference type="Pfam" id="PF00664">
    <property type="entry name" value="ABC_membrane"/>
    <property type="match status" value="2"/>
</dbReference>
<feature type="transmembrane region" description="Helical" evidence="9">
    <location>
        <begin position="78"/>
        <end position="107"/>
    </location>
</feature>
<gene>
    <name evidence="12" type="ORF">Zmor_027449</name>
</gene>
<feature type="transmembrane region" description="Helical" evidence="9">
    <location>
        <begin position="229"/>
        <end position="246"/>
    </location>
</feature>
<dbReference type="InterPro" id="IPR050173">
    <property type="entry name" value="ABC_transporter_C-like"/>
</dbReference>
<keyword evidence="3 9" id="KW-0812">Transmembrane</keyword>
<feature type="domain" description="ABC transporter" evidence="10">
    <location>
        <begin position="410"/>
        <end position="633"/>
    </location>
</feature>
<dbReference type="PROSITE" id="PS00211">
    <property type="entry name" value="ABC_TRANSPORTER_1"/>
    <property type="match status" value="2"/>
</dbReference>
<keyword evidence="5" id="KW-0547">Nucleotide-binding</keyword>
<keyword evidence="7 9" id="KW-1133">Transmembrane helix</keyword>
<dbReference type="SUPFAM" id="SSF52540">
    <property type="entry name" value="P-loop containing nucleoside triphosphate hydrolases"/>
    <property type="match status" value="2"/>
</dbReference>
<dbReference type="GO" id="GO:0016020">
    <property type="term" value="C:membrane"/>
    <property type="evidence" value="ECO:0007669"/>
    <property type="project" value="UniProtKB-SubCell"/>
</dbReference>
<dbReference type="FunFam" id="3.40.50.300:FF:000163">
    <property type="entry name" value="Multidrug resistance-associated protein member 4"/>
    <property type="match status" value="1"/>
</dbReference>
<dbReference type="GO" id="GO:0005524">
    <property type="term" value="F:ATP binding"/>
    <property type="evidence" value="ECO:0007669"/>
    <property type="project" value="UniProtKB-KW"/>
</dbReference>
<comment type="caution">
    <text evidence="12">The sequence shown here is derived from an EMBL/GenBank/DDBJ whole genome shotgun (WGS) entry which is preliminary data.</text>
</comment>
<evidence type="ECO:0000256" key="4">
    <source>
        <dbReference type="ARBA" id="ARBA00022737"/>
    </source>
</evidence>
<dbReference type="CDD" id="cd03244">
    <property type="entry name" value="ABCC_MRP_domain2"/>
    <property type="match status" value="1"/>
</dbReference>
<evidence type="ECO:0000256" key="8">
    <source>
        <dbReference type="ARBA" id="ARBA00023136"/>
    </source>
</evidence>
<dbReference type="GO" id="GO:0016887">
    <property type="term" value="F:ATP hydrolysis activity"/>
    <property type="evidence" value="ECO:0007669"/>
    <property type="project" value="InterPro"/>
</dbReference>
<dbReference type="InterPro" id="IPR027417">
    <property type="entry name" value="P-loop_NTPase"/>
</dbReference>
<evidence type="ECO:0000256" key="2">
    <source>
        <dbReference type="ARBA" id="ARBA00022448"/>
    </source>
</evidence>
<dbReference type="Pfam" id="PF00005">
    <property type="entry name" value="ABC_tran"/>
    <property type="match status" value="2"/>
</dbReference>
<feature type="transmembrane region" description="Helical" evidence="9">
    <location>
        <begin position="783"/>
        <end position="805"/>
    </location>
</feature>
<dbReference type="SMART" id="SM00382">
    <property type="entry name" value="AAA"/>
    <property type="match status" value="2"/>
</dbReference>
<evidence type="ECO:0000256" key="5">
    <source>
        <dbReference type="ARBA" id="ARBA00022741"/>
    </source>
</evidence>
<dbReference type="SUPFAM" id="SSF90123">
    <property type="entry name" value="ABC transporter transmembrane region"/>
    <property type="match status" value="2"/>
</dbReference>
<comment type="subcellular location">
    <subcellularLocation>
        <location evidence="1">Membrane</location>
        <topology evidence="1">Multi-pass membrane protein</topology>
    </subcellularLocation>
</comment>
<dbReference type="AlphaFoldDB" id="A0AA38HQ14"/>
<evidence type="ECO:0000259" key="10">
    <source>
        <dbReference type="PROSITE" id="PS50893"/>
    </source>
</evidence>
<accession>A0AA38HQ14</accession>
<dbReference type="PROSITE" id="PS50893">
    <property type="entry name" value="ABC_TRANSPORTER_2"/>
    <property type="match status" value="2"/>
</dbReference>
<dbReference type="InterPro" id="IPR036640">
    <property type="entry name" value="ABC1_TM_sf"/>
</dbReference>
<dbReference type="Gene3D" id="3.40.50.300">
    <property type="entry name" value="P-loop containing nucleotide triphosphate hydrolases"/>
    <property type="match status" value="2"/>
</dbReference>
<keyword evidence="6" id="KW-0067">ATP-binding</keyword>
<evidence type="ECO:0000313" key="13">
    <source>
        <dbReference type="Proteomes" id="UP001168821"/>
    </source>
</evidence>
<reference evidence="12" key="1">
    <citation type="journal article" date="2023" name="G3 (Bethesda)">
        <title>Whole genome assemblies of Zophobas morio and Tenebrio molitor.</title>
        <authorList>
            <person name="Kaur S."/>
            <person name="Stinson S.A."/>
            <person name="diCenzo G.C."/>
        </authorList>
    </citation>
    <scope>NUCLEOTIDE SEQUENCE</scope>
    <source>
        <strain evidence="12">QUZm001</strain>
    </source>
</reference>
<feature type="transmembrane region" description="Helical" evidence="9">
    <location>
        <begin position="811"/>
        <end position="831"/>
    </location>
</feature>
<dbReference type="Gene3D" id="1.20.1560.10">
    <property type="entry name" value="ABC transporter type 1, transmembrane domain"/>
    <property type="match status" value="2"/>
</dbReference>
<evidence type="ECO:0000259" key="11">
    <source>
        <dbReference type="PROSITE" id="PS50929"/>
    </source>
</evidence>
<dbReference type="PANTHER" id="PTHR24223">
    <property type="entry name" value="ATP-BINDING CASSETTE SUB-FAMILY C"/>
    <property type="match status" value="1"/>
</dbReference>
<evidence type="ECO:0000256" key="9">
    <source>
        <dbReference type="SAM" id="Phobius"/>
    </source>
</evidence>
<evidence type="ECO:0000256" key="3">
    <source>
        <dbReference type="ARBA" id="ARBA00022692"/>
    </source>
</evidence>
<feature type="domain" description="ABC transmembrane type-1" evidence="11">
    <location>
        <begin position="678"/>
        <end position="953"/>
    </location>
</feature>
<feature type="domain" description="ABC transporter" evidence="10">
    <location>
        <begin position="987"/>
        <end position="1219"/>
    </location>
</feature>
<feature type="transmembrane region" description="Helical" evidence="9">
    <location>
        <begin position="898"/>
        <end position="918"/>
    </location>
</feature>
<dbReference type="FunFam" id="3.40.50.300:FF:000973">
    <property type="entry name" value="Multidrug resistance-associated protein 4"/>
    <property type="match status" value="1"/>
</dbReference>
<dbReference type="CDD" id="cd03250">
    <property type="entry name" value="ABCC_MRP_domain1"/>
    <property type="match status" value="1"/>
</dbReference>
<feature type="transmembrane region" description="Helical" evidence="9">
    <location>
        <begin position="127"/>
        <end position="150"/>
    </location>
</feature>
<protein>
    <recommendedName>
        <fullName evidence="14">Multidrug resistance-associated protein lethal(2)03659</fullName>
    </recommendedName>
</protein>
<evidence type="ECO:0000256" key="6">
    <source>
        <dbReference type="ARBA" id="ARBA00022840"/>
    </source>
</evidence>
<dbReference type="PROSITE" id="PS50929">
    <property type="entry name" value="ABC_TM1F"/>
    <property type="match status" value="2"/>
</dbReference>
<feature type="transmembrane region" description="Helical" evidence="9">
    <location>
        <begin position="326"/>
        <end position="351"/>
    </location>
</feature>
<dbReference type="GO" id="GO:0140359">
    <property type="term" value="F:ABC-type transporter activity"/>
    <property type="evidence" value="ECO:0007669"/>
    <property type="project" value="InterPro"/>
</dbReference>
<dbReference type="InterPro" id="IPR003593">
    <property type="entry name" value="AAA+_ATPase"/>
</dbReference>
<evidence type="ECO:0000256" key="7">
    <source>
        <dbReference type="ARBA" id="ARBA00022989"/>
    </source>
</evidence>
<dbReference type="EMBL" id="JALNTZ010000009">
    <property type="protein sequence ID" value="KAJ3640916.1"/>
    <property type="molecule type" value="Genomic_DNA"/>
</dbReference>
<dbReference type="PANTHER" id="PTHR24223:SF448">
    <property type="entry name" value="FI20146P1-RELATED"/>
    <property type="match status" value="1"/>
</dbReference>
<dbReference type="InterPro" id="IPR011527">
    <property type="entry name" value="ABC1_TM_dom"/>
</dbReference>
<keyword evidence="13" id="KW-1185">Reference proteome</keyword>
<evidence type="ECO:0008006" key="14">
    <source>
        <dbReference type="Google" id="ProtNLM"/>
    </source>
</evidence>